<proteinExistence type="predicted"/>
<organism evidence="1">
    <name type="scientific">viral metagenome</name>
    <dbReference type="NCBI Taxonomy" id="1070528"/>
    <lineage>
        <taxon>unclassified sequences</taxon>
        <taxon>metagenomes</taxon>
        <taxon>organismal metagenomes</taxon>
    </lineage>
</organism>
<reference evidence="1" key="1">
    <citation type="journal article" date="2020" name="Nature">
        <title>Giant virus diversity and host interactions through global metagenomics.</title>
        <authorList>
            <person name="Schulz F."/>
            <person name="Roux S."/>
            <person name="Paez-Espino D."/>
            <person name="Jungbluth S."/>
            <person name="Walsh D.A."/>
            <person name="Denef V.J."/>
            <person name="McMahon K.D."/>
            <person name="Konstantinidis K.T."/>
            <person name="Eloe-Fadrosh E.A."/>
            <person name="Kyrpides N.C."/>
            <person name="Woyke T."/>
        </authorList>
    </citation>
    <scope>NUCLEOTIDE SEQUENCE</scope>
    <source>
        <strain evidence="1">GVMAG-M-3300022752-39</strain>
    </source>
</reference>
<name>A0A6C0CV83_9ZZZZ</name>
<evidence type="ECO:0000313" key="1">
    <source>
        <dbReference type="EMBL" id="QHT08147.1"/>
    </source>
</evidence>
<dbReference type="EMBL" id="MN739490">
    <property type="protein sequence ID" value="QHT08147.1"/>
    <property type="molecule type" value="Genomic_DNA"/>
</dbReference>
<dbReference type="AlphaFoldDB" id="A0A6C0CV83"/>
<protein>
    <submittedName>
        <fullName evidence="1">Uncharacterized protein</fullName>
    </submittedName>
</protein>
<sequence>MELFPIVKPPEKKVFLKMLDRCDRLGTNLINYVSQIIHAYNNHYFILYKPHMNYCDTIFVKCLIDFIHLYNSTLKEKYANIEECQELVICNESDLNYTTSLTVRHLKSDLISYFKQYLYKYIRPCLESYALEKSYNIPFDPKKTILVHLRLEDVMTWPNYDGRICSGHYAWLINNNEKCEWSCFGWKYNRQTPLPTETIQYQIDDALLKYPGYEVVIITSPGNYGTGFSYRSIRSNDESLDLYLLCNSEVIILSRSNFSLSSLFFGIAKEVYVPMWGHLACIGPCTKFDNCNFNYFY</sequence>
<accession>A0A6C0CV83</accession>